<keyword evidence="5" id="KW-1185">Reference proteome</keyword>
<organism evidence="4 5">
    <name type="scientific">Deinococcus soli</name>
    <name type="common">ex Cha et al. 2016</name>
    <dbReference type="NCBI Taxonomy" id="1309411"/>
    <lineage>
        <taxon>Bacteria</taxon>
        <taxon>Thermotogati</taxon>
        <taxon>Deinococcota</taxon>
        <taxon>Deinococci</taxon>
        <taxon>Deinococcales</taxon>
        <taxon>Deinococcaceae</taxon>
        <taxon>Deinococcus</taxon>
    </lineage>
</organism>
<evidence type="ECO:0000256" key="1">
    <source>
        <dbReference type="ARBA" id="ARBA00006484"/>
    </source>
</evidence>
<dbReference type="InterPro" id="IPR036291">
    <property type="entry name" value="NAD(P)-bd_dom_sf"/>
</dbReference>
<dbReference type="Gene3D" id="3.40.50.720">
    <property type="entry name" value="NAD(P)-binding Rossmann-like Domain"/>
    <property type="match status" value="1"/>
</dbReference>
<dbReference type="SMART" id="SM00822">
    <property type="entry name" value="PKS_KR"/>
    <property type="match status" value="1"/>
</dbReference>
<sequence length="247" mass="24863">MKTVLITGGSRGIGAATARLAAQAGYAVGLGYRQDAAAAAGIVREIEAAGGRALAVQADVGHPDDVERLFDTVQTGLGGLHALVNNAGTLERQARVDELDAARLQRVLSTNVIGAFLCAGAAVRRLSTRHGGPGGVIVNVSSRAAVLGSGGEYVDYAASKGAVDTLTVGLAREVAAEGIRVCGVRPGLIETDIHALGGEPGRVARLAGSVPLGRGGTPDEVAQAILWLLSPQAAYVTGTTLDVSGGR</sequence>
<dbReference type="KEGG" id="dch:SY84_07420"/>
<dbReference type="EMBL" id="CP011389">
    <property type="protein sequence ID" value="AKH16915.1"/>
    <property type="molecule type" value="Genomic_DNA"/>
</dbReference>
<dbReference type="EC" id="1.1.1.47" evidence="4"/>
<dbReference type="FunFam" id="3.40.50.720:FF:000084">
    <property type="entry name" value="Short-chain dehydrogenase reductase"/>
    <property type="match status" value="1"/>
</dbReference>
<dbReference type="PANTHER" id="PTHR43639:SF1">
    <property type="entry name" value="SHORT-CHAIN DEHYDROGENASE_REDUCTASE FAMILY PROTEIN"/>
    <property type="match status" value="1"/>
</dbReference>
<dbReference type="OrthoDB" id="9803333at2"/>
<dbReference type="AlphaFoldDB" id="A0A0F7JQU5"/>
<dbReference type="GO" id="GO:0047936">
    <property type="term" value="F:glucose 1-dehydrogenase [NAD(P)+] activity"/>
    <property type="evidence" value="ECO:0007669"/>
    <property type="project" value="UniProtKB-EC"/>
</dbReference>
<reference evidence="4 5" key="1">
    <citation type="submission" date="2015-01" db="EMBL/GenBank/DDBJ databases">
        <title>Deinococcus soli/N5/whole genome sequencing.</title>
        <authorList>
            <person name="Kim M.K."/>
            <person name="Srinivasan S."/>
            <person name="Lee J.-J."/>
        </authorList>
    </citation>
    <scope>NUCLEOTIDE SEQUENCE [LARGE SCALE GENOMIC DNA]</scope>
    <source>
        <strain evidence="4 5">N5</strain>
    </source>
</reference>
<gene>
    <name evidence="4" type="ORF">SY84_07420</name>
</gene>
<evidence type="ECO:0000313" key="4">
    <source>
        <dbReference type="EMBL" id="AKH16915.1"/>
    </source>
</evidence>
<dbReference type="PANTHER" id="PTHR43639">
    <property type="entry name" value="OXIDOREDUCTASE, SHORT-CHAIN DEHYDROGENASE/REDUCTASE FAMILY (AFU_ORTHOLOGUE AFUA_5G02870)"/>
    <property type="match status" value="1"/>
</dbReference>
<keyword evidence="2 4" id="KW-0560">Oxidoreductase</keyword>
<dbReference type="PRINTS" id="PR00080">
    <property type="entry name" value="SDRFAMILY"/>
</dbReference>
<dbReference type="Pfam" id="PF13561">
    <property type="entry name" value="adh_short_C2"/>
    <property type="match status" value="1"/>
</dbReference>
<dbReference type="PRINTS" id="PR00081">
    <property type="entry name" value="GDHRDH"/>
</dbReference>
<name>A0A0F7JQU5_9DEIO</name>
<dbReference type="PATRIC" id="fig|1309411.5.peg.1512"/>
<protein>
    <submittedName>
        <fullName evidence="4">Sugar dehydrogenase</fullName>
        <ecNumber evidence="4">1.1.1.47</ecNumber>
    </submittedName>
</protein>
<dbReference type="Proteomes" id="UP000034024">
    <property type="component" value="Chromosome"/>
</dbReference>
<proteinExistence type="inferred from homology"/>
<evidence type="ECO:0000256" key="2">
    <source>
        <dbReference type="ARBA" id="ARBA00023002"/>
    </source>
</evidence>
<dbReference type="InterPro" id="IPR057326">
    <property type="entry name" value="KR_dom"/>
</dbReference>
<dbReference type="RefSeq" id="WP_046843486.1">
    <property type="nucleotide sequence ID" value="NZ_CP011389.1"/>
</dbReference>
<dbReference type="SUPFAM" id="SSF51735">
    <property type="entry name" value="NAD(P)-binding Rossmann-fold domains"/>
    <property type="match status" value="1"/>
</dbReference>
<evidence type="ECO:0000259" key="3">
    <source>
        <dbReference type="SMART" id="SM00822"/>
    </source>
</evidence>
<dbReference type="InterPro" id="IPR002347">
    <property type="entry name" value="SDR_fam"/>
</dbReference>
<accession>A0A0F7JQU5</accession>
<feature type="domain" description="Ketoreductase" evidence="3">
    <location>
        <begin position="2"/>
        <end position="199"/>
    </location>
</feature>
<comment type="similarity">
    <text evidence="1">Belongs to the short-chain dehydrogenases/reductases (SDR) family.</text>
</comment>
<evidence type="ECO:0000313" key="5">
    <source>
        <dbReference type="Proteomes" id="UP000034024"/>
    </source>
</evidence>